<organism evidence="2 3">
    <name type="scientific">Mycena metata</name>
    <dbReference type="NCBI Taxonomy" id="1033252"/>
    <lineage>
        <taxon>Eukaryota</taxon>
        <taxon>Fungi</taxon>
        <taxon>Dikarya</taxon>
        <taxon>Basidiomycota</taxon>
        <taxon>Agaricomycotina</taxon>
        <taxon>Agaricomycetes</taxon>
        <taxon>Agaricomycetidae</taxon>
        <taxon>Agaricales</taxon>
        <taxon>Marasmiineae</taxon>
        <taxon>Mycenaceae</taxon>
        <taxon>Mycena</taxon>
    </lineage>
</organism>
<feature type="region of interest" description="Disordered" evidence="1">
    <location>
        <begin position="1"/>
        <end position="25"/>
    </location>
</feature>
<reference evidence="2" key="1">
    <citation type="submission" date="2023-03" db="EMBL/GenBank/DDBJ databases">
        <title>Massive genome expansion in bonnet fungi (Mycena s.s.) driven by repeated elements and novel gene families across ecological guilds.</title>
        <authorList>
            <consortium name="Lawrence Berkeley National Laboratory"/>
            <person name="Harder C.B."/>
            <person name="Miyauchi S."/>
            <person name="Viragh M."/>
            <person name="Kuo A."/>
            <person name="Thoen E."/>
            <person name="Andreopoulos B."/>
            <person name="Lu D."/>
            <person name="Skrede I."/>
            <person name="Drula E."/>
            <person name="Henrissat B."/>
            <person name="Morin E."/>
            <person name="Kohler A."/>
            <person name="Barry K."/>
            <person name="LaButti K."/>
            <person name="Morin E."/>
            <person name="Salamov A."/>
            <person name="Lipzen A."/>
            <person name="Mereny Z."/>
            <person name="Hegedus B."/>
            <person name="Baldrian P."/>
            <person name="Stursova M."/>
            <person name="Weitz H."/>
            <person name="Taylor A."/>
            <person name="Grigoriev I.V."/>
            <person name="Nagy L.G."/>
            <person name="Martin F."/>
            <person name="Kauserud H."/>
        </authorList>
    </citation>
    <scope>NUCLEOTIDE SEQUENCE</scope>
    <source>
        <strain evidence="2">CBHHK182m</strain>
    </source>
</reference>
<dbReference type="EMBL" id="JARKIB010000466">
    <property type="protein sequence ID" value="KAJ7705768.1"/>
    <property type="molecule type" value="Genomic_DNA"/>
</dbReference>
<name>A0AAD7M8S6_9AGAR</name>
<evidence type="ECO:0000313" key="3">
    <source>
        <dbReference type="Proteomes" id="UP001215598"/>
    </source>
</evidence>
<protein>
    <submittedName>
        <fullName evidence="2">Uncharacterized protein</fullName>
    </submittedName>
</protein>
<evidence type="ECO:0000313" key="2">
    <source>
        <dbReference type="EMBL" id="KAJ7705768.1"/>
    </source>
</evidence>
<evidence type="ECO:0000256" key="1">
    <source>
        <dbReference type="SAM" id="MobiDB-lite"/>
    </source>
</evidence>
<dbReference type="Proteomes" id="UP001215598">
    <property type="component" value="Unassembled WGS sequence"/>
</dbReference>
<sequence length="271" mass="30839">MILESASPRRRQARRADAAEPATYIGRSRTSFQPLLIRAPPEHAKQLDLSTSGRRSPDIYLSSRIPRPFHRLRGLQSKGLRPAWVERTTARRETILDREVVPIPRNSHQQARCDPSDCSDTTDRTTREYIERLEKATRVVGGPDIKRFASLDRAKHHMALLCETHPLCKERNEGKLLGPYQSMHEYAAAQFESDHKITAGAAGYMTEAGTGLVADAIAEGMRELAALKAQKEAEEYEWHGINLMCYEVEVRRKDEIYPGTGWRFEETNKKI</sequence>
<gene>
    <name evidence="2" type="ORF">B0H16DRAFT_1482124</name>
</gene>
<accession>A0AAD7M8S6</accession>
<dbReference type="AlphaFoldDB" id="A0AAD7M8S6"/>
<proteinExistence type="predicted"/>
<keyword evidence="3" id="KW-1185">Reference proteome</keyword>
<comment type="caution">
    <text evidence="2">The sequence shown here is derived from an EMBL/GenBank/DDBJ whole genome shotgun (WGS) entry which is preliminary data.</text>
</comment>